<organism evidence="1 2">
    <name type="scientific">Daucus carota subsp. sativus</name>
    <name type="common">Carrot</name>
    <dbReference type="NCBI Taxonomy" id="79200"/>
    <lineage>
        <taxon>Eukaryota</taxon>
        <taxon>Viridiplantae</taxon>
        <taxon>Streptophyta</taxon>
        <taxon>Embryophyta</taxon>
        <taxon>Tracheophyta</taxon>
        <taxon>Spermatophyta</taxon>
        <taxon>Magnoliopsida</taxon>
        <taxon>eudicotyledons</taxon>
        <taxon>Gunneridae</taxon>
        <taxon>Pentapetalae</taxon>
        <taxon>asterids</taxon>
        <taxon>campanulids</taxon>
        <taxon>Apiales</taxon>
        <taxon>Apiaceae</taxon>
        <taxon>Apioideae</taxon>
        <taxon>Scandiceae</taxon>
        <taxon>Daucinae</taxon>
        <taxon>Daucus</taxon>
        <taxon>Daucus sect. Daucus</taxon>
    </lineage>
</organism>
<reference evidence="1" key="2">
    <citation type="submission" date="2022-03" db="EMBL/GenBank/DDBJ databases">
        <title>Draft title - Genomic analysis of global carrot germplasm unveils the trajectory of domestication and the origin of high carotenoid orange carrot.</title>
        <authorList>
            <person name="Iorizzo M."/>
            <person name="Ellison S."/>
            <person name="Senalik D."/>
            <person name="Macko-Podgorni A."/>
            <person name="Grzebelus D."/>
            <person name="Bostan H."/>
            <person name="Rolling W."/>
            <person name="Curaba J."/>
            <person name="Simon P."/>
        </authorList>
    </citation>
    <scope>NUCLEOTIDE SEQUENCE</scope>
    <source>
        <tissue evidence="1">Leaf</tissue>
    </source>
</reference>
<dbReference type="Proteomes" id="UP000077755">
    <property type="component" value="Chromosome 9"/>
</dbReference>
<reference evidence="1" key="1">
    <citation type="journal article" date="2016" name="Nat. Genet.">
        <title>A high-quality carrot genome assembly provides new insights into carotenoid accumulation and asterid genome evolution.</title>
        <authorList>
            <person name="Iorizzo M."/>
            <person name="Ellison S."/>
            <person name="Senalik D."/>
            <person name="Zeng P."/>
            <person name="Satapoomin P."/>
            <person name="Huang J."/>
            <person name="Bowman M."/>
            <person name="Iovene M."/>
            <person name="Sanseverino W."/>
            <person name="Cavagnaro P."/>
            <person name="Yildiz M."/>
            <person name="Macko-Podgorni A."/>
            <person name="Moranska E."/>
            <person name="Grzebelus E."/>
            <person name="Grzebelus D."/>
            <person name="Ashrafi H."/>
            <person name="Zheng Z."/>
            <person name="Cheng S."/>
            <person name="Spooner D."/>
            <person name="Van Deynze A."/>
            <person name="Simon P."/>
        </authorList>
    </citation>
    <scope>NUCLEOTIDE SEQUENCE</scope>
    <source>
        <tissue evidence="1">Leaf</tissue>
    </source>
</reference>
<proteinExistence type="predicted"/>
<evidence type="ECO:0000313" key="2">
    <source>
        <dbReference type="Proteomes" id="UP000077755"/>
    </source>
</evidence>
<gene>
    <name evidence="1" type="ORF">DCAR_0934445</name>
</gene>
<accession>A0AAF1BI35</accession>
<evidence type="ECO:0000313" key="1">
    <source>
        <dbReference type="EMBL" id="WOH14916.1"/>
    </source>
</evidence>
<keyword evidence="2" id="KW-1185">Reference proteome</keyword>
<sequence>MFLLRSSIPVFKRSSCSNRRSSTGVSHQNMSCRCLLSFTSSSPCFFCSSQ</sequence>
<dbReference type="EMBL" id="CP093351">
    <property type="protein sequence ID" value="WOH14916.1"/>
    <property type="molecule type" value="Genomic_DNA"/>
</dbReference>
<name>A0AAF1BI35_DAUCS</name>
<dbReference type="AlphaFoldDB" id="A0AAF1BI35"/>
<protein>
    <submittedName>
        <fullName evidence="1">Uncharacterized protein</fullName>
    </submittedName>
</protein>